<sequence>MIDTNYIKQLRIENHYSQIELSRILGFKTAEKYSRRENGIYNFKAQEIFLLAKFYGIPMEKFFTRKCANSEQIAAKSN</sequence>
<keyword evidence="3" id="KW-1185">Reference proteome</keyword>
<dbReference type="Gene3D" id="1.10.260.40">
    <property type="entry name" value="lambda repressor-like DNA-binding domains"/>
    <property type="match status" value="1"/>
</dbReference>
<accession>C0XGN5</accession>
<dbReference type="PROSITE" id="PS50943">
    <property type="entry name" value="HTH_CROC1"/>
    <property type="match status" value="1"/>
</dbReference>
<feature type="domain" description="HTH cro/C1-type" evidence="1">
    <location>
        <begin position="7"/>
        <end position="62"/>
    </location>
</feature>
<proteinExistence type="predicted"/>
<comment type="caution">
    <text evidence="2">The sequence shown here is derived from an EMBL/GenBank/DDBJ whole genome shotgun (WGS) entry which is preliminary data.</text>
</comment>
<organism evidence="2 3">
    <name type="scientific">Lentilactobacillus hilgardii (strain ATCC 8290 / DSM 20176 / CCUG 30140 / JCM 1155 / KCTC 3500 / NBRC 15886 / NCIMB 8040 / NRRL B-1843 / 9)</name>
    <dbReference type="NCBI Taxonomy" id="1423757"/>
    <lineage>
        <taxon>Bacteria</taxon>
        <taxon>Bacillati</taxon>
        <taxon>Bacillota</taxon>
        <taxon>Bacilli</taxon>
        <taxon>Lactobacillales</taxon>
        <taxon>Lactobacillaceae</taxon>
        <taxon>Lentilactobacillus</taxon>
    </lineage>
</organism>
<keyword evidence="2" id="KW-0238">DNA-binding</keyword>
<dbReference type="AlphaFoldDB" id="C0XGN5"/>
<dbReference type="GO" id="GO:0003677">
    <property type="term" value="F:DNA binding"/>
    <property type="evidence" value="ECO:0007669"/>
    <property type="project" value="UniProtKB-KW"/>
</dbReference>
<evidence type="ECO:0000313" key="3">
    <source>
        <dbReference type="Proteomes" id="UP000003752"/>
    </source>
</evidence>
<evidence type="ECO:0000259" key="1">
    <source>
        <dbReference type="PROSITE" id="PS50943"/>
    </source>
</evidence>
<protein>
    <submittedName>
        <fullName evidence="2">DNA-binding helix-turn-helix protein</fullName>
    </submittedName>
</protein>
<dbReference type="EMBL" id="ACGP01000088">
    <property type="protein sequence ID" value="EEI25447.1"/>
    <property type="molecule type" value="Genomic_DNA"/>
</dbReference>
<dbReference type="CDD" id="cd00093">
    <property type="entry name" value="HTH_XRE"/>
    <property type="match status" value="1"/>
</dbReference>
<dbReference type="SUPFAM" id="SSF47413">
    <property type="entry name" value="lambda repressor-like DNA-binding domains"/>
    <property type="match status" value="1"/>
</dbReference>
<evidence type="ECO:0000313" key="2">
    <source>
        <dbReference type="EMBL" id="EEI25447.1"/>
    </source>
</evidence>
<dbReference type="SMART" id="SM00530">
    <property type="entry name" value="HTH_XRE"/>
    <property type="match status" value="1"/>
</dbReference>
<gene>
    <name evidence="2" type="ORF">HMPREF0519_0396</name>
</gene>
<reference evidence="2 3" key="1">
    <citation type="submission" date="2009-01" db="EMBL/GenBank/DDBJ databases">
        <authorList>
            <person name="Qin X."/>
            <person name="Bachman B."/>
            <person name="Battles P."/>
            <person name="Bell A."/>
            <person name="Bess C."/>
            <person name="Bickham C."/>
            <person name="Chaboub L."/>
            <person name="Chen D."/>
            <person name="Coyle M."/>
            <person name="Deiros D.R."/>
            <person name="Dinh H."/>
            <person name="Forbes L."/>
            <person name="Fowler G."/>
            <person name="Francisco L."/>
            <person name="Fu Q."/>
            <person name="Gubbala S."/>
            <person name="Hale W."/>
            <person name="Han Y."/>
            <person name="Hemphill L."/>
            <person name="Highlander S.K."/>
            <person name="Hirani K."/>
            <person name="Hogues M."/>
            <person name="Jackson L."/>
            <person name="Jakkamsetti A."/>
            <person name="Javaid M."/>
            <person name="Jiang H."/>
            <person name="Korchina V."/>
            <person name="Kovar C."/>
            <person name="Lara F."/>
            <person name="Lee S."/>
            <person name="Mata R."/>
            <person name="Mathew T."/>
            <person name="Moen C."/>
            <person name="Morales K."/>
            <person name="Munidasa M."/>
            <person name="Nazareth L."/>
            <person name="Ngo R."/>
            <person name="Nguyen L."/>
            <person name="Okwuonu G."/>
            <person name="Ongeri F."/>
            <person name="Patil S."/>
            <person name="Petrosino J."/>
            <person name="Pham C."/>
            <person name="Pham P."/>
            <person name="Pu L.-L."/>
            <person name="Puazo M."/>
            <person name="Raj R."/>
            <person name="Reid J."/>
            <person name="Rouhana J."/>
            <person name="Saada N."/>
            <person name="Shang Y."/>
            <person name="Simmons D."/>
            <person name="Thornton R."/>
            <person name="Warren J."/>
            <person name="Weissenberger G."/>
            <person name="Zhang J."/>
            <person name="Zhang L."/>
            <person name="Zhou C."/>
            <person name="Zhu D."/>
            <person name="Muzny D."/>
            <person name="Worley K."/>
            <person name="Gibbs R."/>
        </authorList>
    </citation>
    <scope>NUCLEOTIDE SEQUENCE [LARGE SCALE GENOMIC DNA]</scope>
    <source>
        <strain evidence="3">ATCC 8290 / DSM 20176 / CCUG 30140 / JCM 1155 / KCTC 3500 / NBRC 15886 / NCIMB 8040 / NRRL B-1843 / 9</strain>
    </source>
</reference>
<name>C0XGN5_LENH9</name>
<dbReference type="HOGENOM" id="CLU_066192_46_3_9"/>
<dbReference type="InterPro" id="IPR001387">
    <property type="entry name" value="Cro/C1-type_HTH"/>
</dbReference>
<dbReference type="InterPro" id="IPR010982">
    <property type="entry name" value="Lambda_DNA-bd_dom_sf"/>
</dbReference>
<dbReference type="Proteomes" id="UP000003752">
    <property type="component" value="Unassembled WGS sequence"/>
</dbReference>
<dbReference type="Pfam" id="PF01381">
    <property type="entry name" value="HTH_3"/>
    <property type="match status" value="1"/>
</dbReference>